<protein>
    <submittedName>
        <fullName evidence="2">Uncharacterized protein</fullName>
    </submittedName>
</protein>
<dbReference type="RefSeq" id="WP_015062559.1">
    <property type="nucleotide sequence ID" value="NZ_RBON01000126.1"/>
</dbReference>
<feature type="transmembrane region" description="Helical" evidence="1">
    <location>
        <begin position="46"/>
        <end position="63"/>
    </location>
</feature>
<dbReference type="AlphaFoldDB" id="A0A3M3G6N2"/>
<feature type="transmembrane region" description="Helical" evidence="1">
    <location>
        <begin position="7"/>
        <end position="26"/>
    </location>
</feature>
<evidence type="ECO:0000313" key="3">
    <source>
        <dbReference type="Proteomes" id="UP000276829"/>
    </source>
</evidence>
<keyword evidence="1" id="KW-0472">Membrane</keyword>
<proteinExistence type="predicted"/>
<keyword evidence="1" id="KW-0812">Transmembrane</keyword>
<dbReference type="EMBL" id="RBON01000126">
    <property type="protein sequence ID" value="RMM69896.1"/>
    <property type="molecule type" value="Genomic_DNA"/>
</dbReference>
<evidence type="ECO:0000256" key="1">
    <source>
        <dbReference type="SAM" id="Phobius"/>
    </source>
</evidence>
<gene>
    <name evidence="2" type="ORF">ALQ73_00401</name>
</gene>
<name>A0A3M3G6N2_PSESG</name>
<dbReference type="Proteomes" id="UP000276829">
    <property type="component" value="Unassembled WGS sequence"/>
</dbReference>
<reference evidence="2 3" key="1">
    <citation type="submission" date="2018-08" db="EMBL/GenBank/DDBJ databases">
        <title>Recombination of ecologically and evolutionarily significant loci maintains genetic cohesion in the Pseudomonas syringae species complex.</title>
        <authorList>
            <person name="Dillon M."/>
            <person name="Thakur S."/>
            <person name="Almeida R.N.D."/>
            <person name="Weir B.S."/>
            <person name="Guttman D.S."/>
        </authorList>
    </citation>
    <scope>NUCLEOTIDE SEQUENCE [LARGE SCALE GENOMIC DNA]</scope>
    <source>
        <strain evidence="2 3">ICMP 4324</strain>
    </source>
</reference>
<comment type="caution">
    <text evidence="2">The sequence shown here is derived from an EMBL/GenBank/DDBJ whole genome shotgun (WGS) entry which is preliminary data.</text>
</comment>
<sequence>MKTVLWFFIYLGMIGFGTAGVVVYAVNRGYSSMAELSADLPSMGKIVTILVCTIIATVMILATKRALDYIHGRQP</sequence>
<evidence type="ECO:0000313" key="2">
    <source>
        <dbReference type="EMBL" id="RMM69896.1"/>
    </source>
</evidence>
<keyword evidence="1" id="KW-1133">Transmembrane helix</keyword>
<accession>A0A3M3G6N2</accession>
<organism evidence="2 3">
    <name type="scientific">Pseudomonas savastanoi pv. glycinea</name>
    <name type="common">Pseudomonas syringae pv. glycinea</name>
    <dbReference type="NCBI Taxonomy" id="318"/>
    <lineage>
        <taxon>Bacteria</taxon>
        <taxon>Pseudomonadati</taxon>
        <taxon>Pseudomonadota</taxon>
        <taxon>Gammaproteobacteria</taxon>
        <taxon>Pseudomonadales</taxon>
        <taxon>Pseudomonadaceae</taxon>
        <taxon>Pseudomonas</taxon>
    </lineage>
</organism>